<dbReference type="GO" id="GO:0005737">
    <property type="term" value="C:cytoplasm"/>
    <property type="evidence" value="ECO:0007669"/>
    <property type="project" value="TreeGrafter"/>
</dbReference>
<dbReference type="PANTHER" id="PTHR45677">
    <property type="entry name" value="GLUTAMATE DECARBOXYLASE-RELATED"/>
    <property type="match status" value="1"/>
</dbReference>
<keyword evidence="5 7" id="KW-0456">Lyase</keyword>
<dbReference type="eggNOG" id="COG0076">
    <property type="taxonomic scope" value="Bacteria"/>
</dbReference>
<evidence type="ECO:0000256" key="4">
    <source>
        <dbReference type="ARBA" id="ARBA00022898"/>
    </source>
</evidence>
<dbReference type="STRING" id="1385514.N782_13385"/>
<gene>
    <name evidence="8" type="ORF">N782_13385</name>
</gene>
<dbReference type="PANTHER" id="PTHR45677:SF8">
    <property type="entry name" value="CYSTEINE SULFINIC ACID DECARBOXYLASE"/>
    <property type="match status" value="1"/>
</dbReference>
<proteinExistence type="inferred from homology"/>
<comment type="cofactor">
    <cofactor evidence="1 6 7">
        <name>pyridoxal 5'-phosphate</name>
        <dbReference type="ChEBI" id="CHEBI:597326"/>
    </cofactor>
</comment>
<dbReference type="Pfam" id="PF00282">
    <property type="entry name" value="Pyridoxal_deC"/>
    <property type="match status" value="1"/>
</dbReference>
<dbReference type="AlphaFoldDB" id="A0A0A2T8W1"/>
<evidence type="ECO:0000256" key="3">
    <source>
        <dbReference type="ARBA" id="ARBA00022793"/>
    </source>
</evidence>
<comment type="caution">
    <text evidence="8">The sequence shown here is derived from an EMBL/GenBank/DDBJ whole genome shotgun (WGS) entry which is preliminary data.</text>
</comment>
<dbReference type="InterPro" id="IPR015422">
    <property type="entry name" value="PyrdxlP-dep_Trfase_small"/>
</dbReference>
<comment type="similarity">
    <text evidence="2 7">Belongs to the group II decarboxylase family.</text>
</comment>
<evidence type="ECO:0000256" key="1">
    <source>
        <dbReference type="ARBA" id="ARBA00001933"/>
    </source>
</evidence>
<dbReference type="Proteomes" id="UP000030147">
    <property type="component" value="Unassembled WGS sequence"/>
</dbReference>
<dbReference type="GO" id="GO:0019752">
    <property type="term" value="P:carboxylic acid metabolic process"/>
    <property type="evidence" value="ECO:0007669"/>
    <property type="project" value="InterPro"/>
</dbReference>
<dbReference type="RefSeq" id="WP_036820481.1">
    <property type="nucleotide sequence ID" value="NZ_AVBF01000034.1"/>
</dbReference>
<evidence type="ECO:0000313" key="9">
    <source>
        <dbReference type="Proteomes" id="UP000030147"/>
    </source>
</evidence>
<keyword evidence="4 6" id="KW-0663">Pyridoxal phosphate</keyword>
<dbReference type="GO" id="GO:0004058">
    <property type="term" value="F:aromatic-L-amino-acid decarboxylase activity"/>
    <property type="evidence" value="ECO:0007669"/>
    <property type="project" value="UniProtKB-ARBA"/>
</dbReference>
<dbReference type="SUPFAM" id="SSF53383">
    <property type="entry name" value="PLP-dependent transferases"/>
    <property type="match status" value="1"/>
</dbReference>
<dbReference type="InterPro" id="IPR015424">
    <property type="entry name" value="PyrdxlP-dep_Trfase"/>
</dbReference>
<keyword evidence="3" id="KW-0210">Decarboxylase</keyword>
<dbReference type="InterPro" id="IPR002129">
    <property type="entry name" value="PyrdxlP-dep_de-COase"/>
</dbReference>
<evidence type="ECO:0000256" key="2">
    <source>
        <dbReference type="ARBA" id="ARBA00009533"/>
    </source>
</evidence>
<evidence type="ECO:0000256" key="6">
    <source>
        <dbReference type="PIRSR" id="PIRSR602129-50"/>
    </source>
</evidence>
<accession>A0A0A2T8W1</accession>
<feature type="modified residue" description="N6-(pyridoxal phosphate)lysine" evidence="6">
    <location>
        <position position="336"/>
    </location>
</feature>
<dbReference type="InterPro" id="IPR015421">
    <property type="entry name" value="PyrdxlP-dep_Trfase_major"/>
</dbReference>
<name>A0A0A2T8W1_9BACI</name>
<organism evidence="8 9">
    <name type="scientific">Pontibacillus yanchengensis Y32</name>
    <dbReference type="NCBI Taxonomy" id="1385514"/>
    <lineage>
        <taxon>Bacteria</taxon>
        <taxon>Bacillati</taxon>
        <taxon>Bacillota</taxon>
        <taxon>Bacilli</taxon>
        <taxon>Bacillales</taxon>
        <taxon>Bacillaceae</taxon>
        <taxon>Pontibacillus</taxon>
    </lineage>
</organism>
<evidence type="ECO:0000256" key="7">
    <source>
        <dbReference type="RuleBase" id="RU000382"/>
    </source>
</evidence>
<protein>
    <submittedName>
        <fullName evidence="8">2,4-diaminobutyrate decarboxylase</fullName>
    </submittedName>
</protein>
<sequence length="542" mass="61384">MDSLHTLYPSIDGNKASRDEMVSYLQYVLEQLDKMKDPNSLILGEEQLNSDSKTYYHMLAEQAFIPEKGHAIDQTLHQLIKLSEGHRVSNSNYLANASSMPNTASLVANFLMTLLNGNNLWDVEGSTSANVETQIVSMLSKLIGFDAKKSGGYTTWGGQGATFTSLRIAISKRYPEANKSGVPRNLYCFCSELSHYSLHKSMEATGLGTDHLIKIKANADHSINIDDLRKQMETVIADGGVPLYVLTTMGTTDTFGIDSIKEVKELLTELEHKYKLNDIYLHADTAMGGMFAFFNEYDFSANPLNIEKDVLDQLTNIHDKYQHVKLADSLVFDFHKLGQTPYVSSLFLLQNKSDLQAVDLHPEETPYVGNKGFGHYHTSYTLECSRAGTSIPIYASLLTFGVEGYQRLLANYLSINLAFRKRLKTEFKFVAITNELSPITTFRFYQDGVNWEEEKYGLSTQQQIQSTNELNEKLIESMGVDRKDLYFGSTRKQCTVRAIDTNEQVNITSHKFFSISPYTSIEDMDRYFRFLHKHVDELLVMK</sequence>
<reference evidence="8 9" key="1">
    <citation type="journal article" date="2015" name="Stand. Genomic Sci.">
        <title>High quality draft genome sequence of the moderately halophilic bacterium Pontibacillus yanchengensis Y32(T) and comparison among Pontibacillus genomes.</title>
        <authorList>
            <person name="Huang J."/>
            <person name="Qiao Z.X."/>
            <person name="Tang J.W."/>
            <person name="Wang G."/>
        </authorList>
    </citation>
    <scope>NUCLEOTIDE SEQUENCE [LARGE SCALE GENOMIC DNA]</scope>
    <source>
        <strain evidence="8 9">Y32</strain>
    </source>
</reference>
<dbReference type="OrthoDB" id="3335676at2"/>
<dbReference type="GO" id="GO:0030170">
    <property type="term" value="F:pyridoxal phosphate binding"/>
    <property type="evidence" value="ECO:0007669"/>
    <property type="project" value="InterPro"/>
</dbReference>
<keyword evidence="9" id="KW-1185">Reference proteome</keyword>
<dbReference type="Gene3D" id="3.90.1150.10">
    <property type="entry name" value="Aspartate Aminotransferase, domain 1"/>
    <property type="match status" value="1"/>
</dbReference>
<dbReference type="Gene3D" id="3.40.640.10">
    <property type="entry name" value="Type I PLP-dependent aspartate aminotransferase-like (Major domain)"/>
    <property type="match status" value="1"/>
</dbReference>
<evidence type="ECO:0000256" key="5">
    <source>
        <dbReference type="ARBA" id="ARBA00023239"/>
    </source>
</evidence>
<evidence type="ECO:0000313" key="8">
    <source>
        <dbReference type="EMBL" id="KGP72247.1"/>
    </source>
</evidence>
<dbReference type="EMBL" id="AVBF01000034">
    <property type="protein sequence ID" value="KGP72247.1"/>
    <property type="molecule type" value="Genomic_DNA"/>
</dbReference>